<dbReference type="InterPro" id="IPR005475">
    <property type="entry name" value="Transketolase-like_Pyr-bd"/>
</dbReference>
<dbReference type="CDD" id="cd07036">
    <property type="entry name" value="TPP_PYR_E1-PDHc-beta_like"/>
    <property type="match status" value="1"/>
</dbReference>
<protein>
    <submittedName>
        <fullName evidence="5">Alpha-ketoacid dehydrogenase subunit beta</fullName>
    </submittedName>
</protein>
<evidence type="ECO:0000256" key="2">
    <source>
        <dbReference type="ARBA" id="ARBA00023002"/>
    </source>
</evidence>
<sequence length="385" mass="41923">MPTLSSLLFPVPNHPAKRRGREFMPESGMREITYAQAIREGLDQAMEQDANVIVIGEGVPDPKAIFNTTAELREKYGARRVFDMPLSENGVTGVCIGAALSGMRPVMIHQRIDFALLAMDQLVNNAAKWHYMFDGKASVPLVVRVIVGRGWGQGPQHSQSLQAMFSLVPGLKVIMPTTAHDAKGMLISAIEDNNPVMFIEHRWLHQIKDTVPETYYRVPLGQSKVLHEGDTVTVAAFSHMAVEALIAAKALMSVMGIAIEVLDMRSVSPLDVASVLRSVRKTGRLIVADTAFRTGSVAGELITQVVEQAFSALKLPPARIALPDHPMPTSPFMAEHYYPGPETIVAAVADMLGIDKNSDAYIKLTGLLVREGPHDTPNPGFTGPF</sequence>
<dbReference type="InterPro" id="IPR033248">
    <property type="entry name" value="Transketolase_C"/>
</dbReference>
<evidence type="ECO:0000259" key="4">
    <source>
        <dbReference type="SMART" id="SM00861"/>
    </source>
</evidence>
<dbReference type="Gene3D" id="3.40.50.920">
    <property type="match status" value="1"/>
</dbReference>
<accession>A0ABT1U269</accession>
<dbReference type="RefSeq" id="WP_256614260.1">
    <property type="nucleotide sequence ID" value="NZ_JANIBK010000018.1"/>
</dbReference>
<keyword evidence="2" id="KW-0560">Oxidoreductase</keyword>
<comment type="caution">
    <text evidence="5">The sequence shown here is derived from an EMBL/GenBank/DDBJ whole genome shotgun (WGS) entry which is preliminary data.</text>
</comment>
<dbReference type="Pfam" id="PF02779">
    <property type="entry name" value="Transket_pyr"/>
    <property type="match status" value="1"/>
</dbReference>
<evidence type="ECO:0000256" key="1">
    <source>
        <dbReference type="ARBA" id="ARBA00001964"/>
    </source>
</evidence>
<dbReference type="InterPro" id="IPR009014">
    <property type="entry name" value="Transketo_C/PFOR_II"/>
</dbReference>
<dbReference type="Proteomes" id="UP001524586">
    <property type="component" value="Unassembled WGS sequence"/>
</dbReference>
<dbReference type="SUPFAM" id="SSF52518">
    <property type="entry name" value="Thiamin diphosphate-binding fold (THDP-binding)"/>
    <property type="match status" value="1"/>
</dbReference>
<dbReference type="SUPFAM" id="SSF52922">
    <property type="entry name" value="TK C-terminal domain-like"/>
    <property type="match status" value="1"/>
</dbReference>
<comment type="cofactor">
    <cofactor evidence="1">
        <name>thiamine diphosphate</name>
        <dbReference type="ChEBI" id="CHEBI:58937"/>
    </cofactor>
</comment>
<dbReference type="SMART" id="SM00861">
    <property type="entry name" value="Transket_pyr"/>
    <property type="match status" value="1"/>
</dbReference>
<dbReference type="EMBL" id="JANIBK010000018">
    <property type="protein sequence ID" value="MCQ8127900.1"/>
    <property type="molecule type" value="Genomic_DNA"/>
</dbReference>
<name>A0ABT1U269_9GAMM</name>
<organism evidence="5 6">
    <name type="scientific">Methylomonas rivi</name>
    <dbReference type="NCBI Taxonomy" id="2952226"/>
    <lineage>
        <taxon>Bacteria</taxon>
        <taxon>Pseudomonadati</taxon>
        <taxon>Pseudomonadota</taxon>
        <taxon>Gammaproteobacteria</taxon>
        <taxon>Methylococcales</taxon>
        <taxon>Methylococcaceae</taxon>
        <taxon>Methylomonas</taxon>
    </lineage>
</organism>
<feature type="domain" description="Transketolase-like pyrimidine-binding" evidence="4">
    <location>
        <begin position="32"/>
        <end position="206"/>
    </location>
</feature>
<dbReference type="PANTHER" id="PTHR43257:SF2">
    <property type="entry name" value="PYRUVATE DEHYDROGENASE E1 COMPONENT SUBUNIT BETA"/>
    <property type="match status" value="1"/>
</dbReference>
<evidence type="ECO:0000313" key="6">
    <source>
        <dbReference type="Proteomes" id="UP001524586"/>
    </source>
</evidence>
<keyword evidence="3" id="KW-0786">Thiamine pyrophosphate</keyword>
<dbReference type="PANTHER" id="PTHR43257">
    <property type="entry name" value="PYRUVATE DEHYDROGENASE E1 COMPONENT BETA SUBUNIT"/>
    <property type="match status" value="1"/>
</dbReference>
<dbReference type="InterPro" id="IPR029061">
    <property type="entry name" value="THDP-binding"/>
</dbReference>
<dbReference type="Gene3D" id="3.40.50.970">
    <property type="match status" value="1"/>
</dbReference>
<dbReference type="Pfam" id="PF02780">
    <property type="entry name" value="Transketolase_C"/>
    <property type="match status" value="1"/>
</dbReference>
<evidence type="ECO:0000313" key="5">
    <source>
        <dbReference type="EMBL" id="MCQ8127900.1"/>
    </source>
</evidence>
<reference evidence="5 6" key="1">
    <citation type="submission" date="2022-07" db="EMBL/GenBank/DDBJ databases">
        <title>Methylomonas rivi sp. nov., Methylomonas rosea sp. nov., Methylomonas aureus sp. nov. and Methylomonas subterranea sp. nov., four novel methanotrophs isolated from a freshwater creek and the deep terrestrial subsurface.</title>
        <authorList>
            <person name="Abin C."/>
            <person name="Sankaranarayanan K."/>
            <person name="Garner C."/>
            <person name="Sindelar R."/>
            <person name="Kotary K."/>
            <person name="Garner R."/>
            <person name="Barclay S."/>
            <person name="Lawson P."/>
            <person name="Krumholz L."/>
        </authorList>
    </citation>
    <scope>NUCLEOTIDE SEQUENCE [LARGE SCALE GENOMIC DNA]</scope>
    <source>
        <strain evidence="5 6">WSC-6</strain>
    </source>
</reference>
<keyword evidence="6" id="KW-1185">Reference proteome</keyword>
<gene>
    <name evidence="5" type="ORF">NP596_05440</name>
</gene>
<evidence type="ECO:0000256" key="3">
    <source>
        <dbReference type="ARBA" id="ARBA00023052"/>
    </source>
</evidence>
<proteinExistence type="predicted"/>